<keyword evidence="3" id="KW-1185">Reference proteome</keyword>
<sequence length="214" mass="23361">MTDENDWGVGGGYSRQGATATGVPVELGDDHTTDVHRLVESGGLVVTGLTDMAVHDENDVVGFHRLVNEAHFLEQRLLLLVTTGGIDDDDVVLLLLELGHTFSSNPDGIGLAVATEKGNFHLGRILLQLVKGTGTECVRANQRSAPPLALVVVRKLGAGCRFTRTLQADEHDNIRLTLLRRVRLAVAGEHGNELLNHRLEKMSIVANWEITRRR</sequence>
<protein>
    <submittedName>
        <fullName evidence="2">Branched-chain amino acid aminotransferase 4-amino-4-deoxychorismate lyase, putative</fullName>
    </submittedName>
</protein>
<dbReference type="AlphaFoldDB" id="A0A2H6KBV6"/>
<reference evidence="2 3" key="1">
    <citation type="journal article" date="2017" name="BMC Genomics">
        <title>Whole-genome assembly of Babesia ovata and comparative genomics between closely related pathogens.</title>
        <authorList>
            <person name="Yamagishi J."/>
            <person name="Asada M."/>
            <person name="Hakimi H."/>
            <person name="Tanaka T.Q."/>
            <person name="Sugimoto C."/>
            <person name="Kawazu S."/>
        </authorList>
    </citation>
    <scope>NUCLEOTIDE SEQUENCE [LARGE SCALE GENOMIC DNA]</scope>
    <source>
        <strain evidence="2 3">Miyake</strain>
    </source>
</reference>
<comment type="caution">
    <text evidence="2">The sequence shown here is derived from an EMBL/GenBank/DDBJ whole genome shotgun (WGS) entry which is preliminary data.</text>
</comment>
<evidence type="ECO:0000313" key="3">
    <source>
        <dbReference type="Proteomes" id="UP000236319"/>
    </source>
</evidence>
<dbReference type="GO" id="GO:0008483">
    <property type="term" value="F:transaminase activity"/>
    <property type="evidence" value="ECO:0007669"/>
    <property type="project" value="UniProtKB-KW"/>
</dbReference>
<proteinExistence type="predicted"/>
<dbReference type="GO" id="GO:0016829">
    <property type="term" value="F:lyase activity"/>
    <property type="evidence" value="ECO:0007669"/>
    <property type="project" value="UniProtKB-KW"/>
</dbReference>
<organism evidence="2 3">
    <name type="scientific">Babesia ovata</name>
    <dbReference type="NCBI Taxonomy" id="189622"/>
    <lineage>
        <taxon>Eukaryota</taxon>
        <taxon>Sar</taxon>
        <taxon>Alveolata</taxon>
        <taxon>Apicomplexa</taxon>
        <taxon>Aconoidasida</taxon>
        <taxon>Piroplasmida</taxon>
        <taxon>Babesiidae</taxon>
        <taxon>Babesia</taxon>
    </lineage>
</organism>
<name>A0A2H6KBV6_9APIC</name>
<dbReference type="Proteomes" id="UP000236319">
    <property type="component" value="Unassembled WGS sequence"/>
</dbReference>
<dbReference type="GeneID" id="39874242"/>
<evidence type="ECO:0000313" key="2">
    <source>
        <dbReference type="EMBL" id="GBE60472.1"/>
    </source>
</evidence>
<keyword evidence="2" id="KW-0456">Lyase</keyword>
<keyword evidence="2" id="KW-0808">Transferase</keyword>
<dbReference type="VEuPathDB" id="PiroplasmaDB:BOVATA_019650"/>
<keyword evidence="2" id="KW-0032">Aminotransferase</keyword>
<dbReference type="EMBL" id="BDSA01000002">
    <property type="protein sequence ID" value="GBE60472.1"/>
    <property type="molecule type" value="Genomic_DNA"/>
</dbReference>
<evidence type="ECO:0000256" key="1">
    <source>
        <dbReference type="SAM" id="MobiDB-lite"/>
    </source>
</evidence>
<dbReference type="RefSeq" id="XP_028866715.1">
    <property type="nucleotide sequence ID" value="XM_029010882.1"/>
</dbReference>
<feature type="region of interest" description="Disordered" evidence="1">
    <location>
        <begin position="1"/>
        <end position="22"/>
    </location>
</feature>
<accession>A0A2H6KBV6</accession>
<gene>
    <name evidence="2" type="ORF">BOVATA_019650</name>
</gene>